<gene>
    <name evidence="1" type="ORF">DPEC_G00359460</name>
</gene>
<dbReference type="Proteomes" id="UP001157502">
    <property type="component" value="Chromosome 37"/>
</dbReference>
<evidence type="ECO:0000313" key="1">
    <source>
        <dbReference type="EMBL" id="KAJ7984890.1"/>
    </source>
</evidence>
<proteinExistence type="predicted"/>
<name>A0ACC2F0T1_DALPE</name>
<dbReference type="EMBL" id="CM055764">
    <property type="protein sequence ID" value="KAJ7984890.1"/>
    <property type="molecule type" value="Genomic_DNA"/>
</dbReference>
<accession>A0ACC2F0T1</accession>
<sequence length="253" mass="28689">MPPARWNGHFKWRPAMRSAPFSGVPFHQAGMERWLQLLSGFTTCLSEVSYRLHRKRFQRNGATADRHAADVLFRARGHFFSLVLQPVSAVGQRRCRLSPTVARSATLPFSQSVPPRRDMEVRQFLPQRTERASERNRSASGTAPLEVWLRPCGQRGRFPSEPTTVVRVRHHRQGLDTHWEKRKHSAAPSDTGGQGFSPSHCRQLRRYGPHPLPHPHPPSAIILKPEQLAGVRSYKGPSVHGELSPPFPRSLLH</sequence>
<reference evidence="1" key="1">
    <citation type="submission" date="2021-05" db="EMBL/GenBank/DDBJ databases">
        <authorList>
            <person name="Pan Q."/>
            <person name="Jouanno E."/>
            <person name="Zahm M."/>
            <person name="Klopp C."/>
            <person name="Cabau C."/>
            <person name="Louis A."/>
            <person name="Berthelot C."/>
            <person name="Parey E."/>
            <person name="Roest Crollius H."/>
            <person name="Montfort J."/>
            <person name="Robinson-Rechavi M."/>
            <person name="Bouchez O."/>
            <person name="Lampietro C."/>
            <person name="Lopez Roques C."/>
            <person name="Donnadieu C."/>
            <person name="Postlethwait J."/>
            <person name="Bobe J."/>
            <person name="Dillon D."/>
            <person name="Chandos A."/>
            <person name="von Hippel F."/>
            <person name="Guiguen Y."/>
        </authorList>
    </citation>
    <scope>NUCLEOTIDE SEQUENCE</scope>
    <source>
        <strain evidence="1">YG-Jan2019</strain>
    </source>
</reference>
<organism evidence="1 2">
    <name type="scientific">Dallia pectoralis</name>
    <name type="common">Alaska blackfish</name>
    <dbReference type="NCBI Taxonomy" id="75939"/>
    <lineage>
        <taxon>Eukaryota</taxon>
        <taxon>Metazoa</taxon>
        <taxon>Chordata</taxon>
        <taxon>Craniata</taxon>
        <taxon>Vertebrata</taxon>
        <taxon>Euteleostomi</taxon>
        <taxon>Actinopterygii</taxon>
        <taxon>Neopterygii</taxon>
        <taxon>Teleostei</taxon>
        <taxon>Protacanthopterygii</taxon>
        <taxon>Esociformes</taxon>
        <taxon>Umbridae</taxon>
        <taxon>Dallia</taxon>
    </lineage>
</organism>
<keyword evidence="2" id="KW-1185">Reference proteome</keyword>
<evidence type="ECO:0000313" key="2">
    <source>
        <dbReference type="Proteomes" id="UP001157502"/>
    </source>
</evidence>
<protein>
    <submittedName>
        <fullName evidence="1">Uncharacterized protein</fullName>
    </submittedName>
</protein>
<comment type="caution">
    <text evidence="1">The sequence shown here is derived from an EMBL/GenBank/DDBJ whole genome shotgun (WGS) entry which is preliminary data.</text>
</comment>